<comment type="caution">
    <text evidence="1">The sequence shown here is derived from an EMBL/GenBank/DDBJ whole genome shotgun (WGS) entry which is preliminary data.</text>
</comment>
<dbReference type="Proteomes" id="UP000527860">
    <property type="component" value="Unassembled WGS sequence"/>
</dbReference>
<dbReference type="AlphaFoldDB" id="A0A0C2HE64"/>
<dbReference type="STRING" id="45670.SN16_10460"/>
<protein>
    <submittedName>
        <fullName evidence="1">Uncharacterized protein</fullName>
    </submittedName>
</protein>
<reference evidence="2 4" key="4">
    <citation type="submission" date="2022-12" db="EMBL/GenBank/DDBJ databases">
        <title>Genome analysis and biological profiling of marine Salinicoccus roseus MOSEL-ME25.</title>
        <authorList>
            <person name="Mirza F.T."/>
            <person name="Xie Y."/>
            <person name="Shinwari Z.K."/>
        </authorList>
    </citation>
    <scope>NUCLEOTIDE SEQUENCE [LARGE SCALE GENOMIC DNA]</scope>
    <source>
        <strain evidence="2 4">MOSEL-ME25</strain>
    </source>
</reference>
<evidence type="ECO:0000313" key="4">
    <source>
        <dbReference type="Proteomes" id="UP000527860"/>
    </source>
</evidence>
<evidence type="ECO:0000313" key="2">
    <source>
        <dbReference type="EMBL" id="MDB0581221.1"/>
    </source>
</evidence>
<reference evidence="2" key="3">
    <citation type="submission" date="2020-04" db="EMBL/GenBank/DDBJ databases">
        <authorList>
            <person name="Tanveer F."/>
            <person name="Xie Y."/>
            <person name="Shinwari Z.K."/>
        </authorList>
    </citation>
    <scope>NUCLEOTIDE SEQUENCE</scope>
    <source>
        <strain evidence="2">MOSEL-ME25</strain>
    </source>
</reference>
<gene>
    <name evidence="2" type="ORF">F7P68_0011880</name>
    <name evidence="1" type="ORF">SN16_10460</name>
</gene>
<name>A0A0C2HE64_9STAP</name>
<evidence type="ECO:0000313" key="1">
    <source>
        <dbReference type="EMBL" id="KIH69929.1"/>
    </source>
</evidence>
<dbReference type="RefSeq" id="WP_040106570.1">
    <property type="nucleotide sequence ID" value="NZ_JABEVU030000001.1"/>
</dbReference>
<evidence type="ECO:0000313" key="3">
    <source>
        <dbReference type="Proteomes" id="UP000031546"/>
    </source>
</evidence>
<keyword evidence="4" id="KW-1185">Reference proteome</keyword>
<dbReference type="EMBL" id="JXII01000009">
    <property type="protein sequence ID" value="KIH69929.1"/>
    <property type="molecule type" value="Genomic_DNA"/>
</dbReference>
<accession>A0A0C2HE64</accession>
<dbReference type="Proteomes" id="UP000031546">
    <property type="component" value="Unassembled WGS sequence"/>
</dbReference>
<proteinExistence type="predicted"/>
<reference evidence="4" key="2">
    <citation type="submission" date="2020-04" db="EMBL/GenBank/DDBJ databases">
        <title>Genome analysis and biological profiling of marine Cellulosimicrobium funkei MOSEL-ME6.</title>
        <authorList>
            <person name="Tanveer F."/>
            <person name="Xie Y."/>
            <person name="Shinwari Z.K."/>
        </authorList>
    </citation>
    <scope>NUCLEOTIDE SEQUENCE [LARGE SCALE GENOMIC DNA]</scope>
    <source>
        <strain evidence="4">MOSEL-ME25</strain>
    </source>
</reference>
<dbReference type="GeneID" id="77845976"/>
<organism evidence="1 3">
    <name type="scientific">Salinicoccus roseus</name>
    <dbReference type="NCBI Taxonomy" id="45670"/>
    <lineage>
        <taxon>Bacteria</taxon>
        <taxon>Bacillati</taxon>
        <taxon>Bacillota</taxon>
        <taxon>Bacilli</taxon>
        <taxon>Bacillales</taxon>
        <taxon>Staphylococcaceae</taxon>
        <taxon>Salinicoccus</taxon>
    </lineage>
</organism>
<dbReference type="EMBL" id="JABEVU030000001">
    <property type="protein sequence ID" value="MDB0581221.1"/>
    <property type="molecule type" value="Genomic_DNA"/>
</dbReference>
<sequence length="71" mass="8067">MMTKYFQTYVTSDGDTISSSRALTEDEVDAFETKHEDEIKSVTEYLSTGAKTIHMNDGGRYEYEEVTIDGQ</sequence>
<reference evidence="1 3" key="1">
    <citation type="submission" date="2015-01" db="EMBL/GenBank/DDBJ databases">
        <title>Genome sequences of high lactate-tolerant strain Salinicoccus roseus W12 with industrial interest.</title>
        <authorList>
            <person name="Wang H."/>
            <person name="Yu B."/>
        </authorList>
    </citation>
    <scope>NUCLEOTIDE SEQUENCE [LARGE SCALE GENOMIC DNA]</scope>
    <source>
        <strain evidence="1 3">W12</strain>
    </source>
</reference>